<dbReference type="EMBL" id="JBBMEX010000010">
    <property type="protein sequence ID" value="MEQ2558294.1"/>
    <property type="molecule type" value="Genomic_DNA"/>
</dbReference>
<organism evidence="1 2">
    <name type="scientific">Maccoyibacter intestinihominis</name>
    <dbReference type="NCBI Taxonomy" id="3133499"/>
    <lineage>
        <taxon>Bacteria</taxon>
        <taxon>Bacillati</taxon>
        <taxon>Bacillota</taxon>
        <taxon>Clostridia</taxon>
        <taxon>Lachnospirales</taxon>
        <taxon>Lachnospiraceae</taxon>
        <taxon>Maccoyibacter</taxon>
    </lineage>
</organism>
<name>A0ABV1HF14_9FIRM</name>
<proteinExistence type="predicted"/>
<sequence>MENIKELLPTGSVVRLVDGEKYLMIVGVMQTMAGIRKKECDYLGVLYPEGYLGDEFLYGFNHVDVEEIVFRGYEDQEREEFLTKLSDLYAERDQKKEKRKGRFLR</sequence>
<gene>
    <name evidence="1" type="ORF">WMO43_10520</name>
</gene>
<dbReference type="Proteomes" id="UP001454489">
    <property type="component" value="Unassembled WGS sequence"/>
</dbReference>
<evidence type="ECO:0000313" key="1">
    <source>
        <dbReference type="EMBL" id="MEQ2558294.1"/>
    </source>
</evidence>
<reference evidence="1 2" key="1">
    <citation type="submission" date="2024-03" db="EMBL/GenBank/DDBJ databases">
        <title>Human intestinal bacterial collection.</title>
        <authorList>
            <person name="Pauvert C."/>
            <person name="Hitch T.C.A."/>
            <person name="Clavel T."/>
        </authorList>
    </citation>
    <scope>NUCLEOTIDE SEQUENCE [LARGE SCALE GENOMIC DNA]</scope>
    <source>
        <strain evidence="1 2">CLA-AA-H185</strain>
    </source>
</reference>
<keyword evidence="2" id="KW-1185">Reference proteome</keyword>
<dbReference type="InterPro" id="IPR025233">
    <property type="entry name" value="DUF4176"/>
</dbReference>
<dbReference type="Pfam" id="PF13780">
    <property type="entry name" value="DUF4176"/>
    <property type="match status" value="1"/>
</dbReference>
<accession>A0ABV1HF14</accession>
<comment type="caution">
    <text evidence="1">The sequence shown here is derived from an EMBL/GenBank/DDBJ whole genome shotgun (WGS) entry which is preliminary data.</text>
</comment>
<evidence type="ECO:0000313" key="2">
    <source>
        <dbReference type="Proteomes" id="UP001454489"/>
    </source>
</evidence>
<protein>
    <submittedName>
        <fullName evidence="1">DUF4176 domain-containing protein</fullName>
    </submittedName>
</protein>
<dbReference type="RefSeq" id="WP_353531134.1">
    <property type="nucleotide sequence ID" value="NZ_JBBMEX010000010.1"/>
</dbReference>